<organism evidence="2">
    <name type="scientific">Oikopleura dioica</name>
    <name type="common">Tunicate</name>
    <dbReference type="NCBI Taxonomy" id="34765"/>
    <lineage>
        <taxon>Eukaryota</taxon>
        <taxon>Metazoa</taxon>
        <taxon>Chordata</taxon>
        <taxon>Tunicata</taxon>
        <taxon>Appendicularia</taxon>
        <taxon>Copelata</taxon>
        <taxon>Oikopleuridae</taxon>
        <taxon>Oikopleura</taxon>
    </lineage>
</organism>
<dbReference type="EMBL" id="FN655756">
    <property type="protein sequence ID" value="CBY40060.1"/>
    <property type="molecule type" value="Genomic_DNA"/>
</dbReference>
<evidence type="ECO:0000313" key="2">
    <source>
        <dbReference type="EMBL" id="CBY40060.1"/>
    </source>
</evidence>
<dbReference type="Proteomes" id="UP000011014">
    <property type="component" value="Unassembled WGS sequence"/>
</dbReference>
<dbReference type="GO" id="GO:0000390">
    <property type="term" value="P:spliceosomal complex disassembly"/>
    <property type="evidence" value="ECO:0007669"/>
    <property type="project" value="InterPro"/>
</dbReference>
<gene>
    <name evidence="2" type="ORF">GSOID_T00020668001</name>
</gene>
<sequence>MKTKIDTLDEAKELIALMKLDHQNIWIEFDLPSFYSQIVTNLLLVRLSNWDPLEETEDALEIVKFWGSILEEHYSEILWKAWLPPVRVAILKWDARFPVQMLHFISVWKNEIPEAIWSNVILQLILPKISNTVSNWNPYTDPVRVDTWITPWIPILGRSNMSLMITQIRQMLKSSLAEWEAGDNSAFIMIEPWKDVWSGAEWDQFVMQAVVPKLALYLKNLSIPTDSVSKKTLEPIQNWVNHVPIGATNKMLIDFFFPNMLAIVRGWVRSPTV</sequence>
<protein>
    <recommendedName>
        <fullName evidence="1">GCF C-terminal domain-containing protein</fullName>
    </recommendedName>
</protein>
<feature type="domain" description="GCF C-terminal" evidence="1">
    <location>
        <begin position="28"/>
        <end position="261"/>
    </location>
</feature>
<dbReference type="InterPro" id="IPR022783">
    <property type="entry name" value="GCFC_dom"/>
</dbReference>
<dbReference type="PANTHER" id="PTHR23329">
    <property type="entry name" value="TUFTELIN-INTERACTING PROTEIN 11-RELATED"/>
    <property type="match status" value="1"/>
</dbReference>
<dbReference type="PANTHER" id="PTHR23329:SF1">
    <property type="entry name" value="TUFTELIN-INTERACTING PROTEIN 11"/>
    <property type="match status" value="1"/>
</dbReference>
<dbReference type="InterPro" id="IPR045211">
    <property type="entry name" value="TFP11/STIP/Ntr1"/>
</dbReference>
<dbReference type="GO" id="GO:0071008">
    <property type="term" value="C:U2-type post-mRNA release spliceosomal complex"/>
    <property type="evidence" value="ECO:0007669"/>
    <property type="project" value="TreeGrafter"/>
</dbReference>
<reference evidence="2" key="1">
    <citation type="journal article" date="2010" name="Science">
        <title>Plasticity of animal genome architecture unmasked by rapid evolution of a pelagic tunicate.</title>
        <authorList>
            <person name="Denoeud F."/>
            <person name="Henriet S."/>
            <person name="Mungpakdee S."/>
            <person name="Aury J.M."/>
            <person name="Da Silva C."/>
            <person name="Brinkmann H."/>
            <person name="Mikhaleva J."/>
            <person name="Olsen L.C."/>
            <person name="Jubin C."/>
            <person name="Canestro C."/>
            <person name="Bouquet J.M."/>
            <person name="Danks G."/>
            <person name="Poulain J."/>
            <person name="Campsteijn C."/>
            <person name="Adamski M."/>
            <person name="Cross I."/>
            <person name="Yadetie F."/>
            <person name="Muffato M."/>
            <person name="Louis A."/>
            <person name="Butcher S."/>
            <person name="Tsagkogeorga G."/>
            <person name="Konrad A."/>
            <person name="Singh S."/>
            <person name="Jensen M.F."/>
            <person name="Cong E.H."/>
            <person name="Eikeseth-Otteraa H."/>
            <person name="Noel B."/>
            <person name="Anthouard V."/>
            <person name="Porcel B.M."/>
            <person name="Kachouri-Lafond R."/>
            <person name="Nishino A."/>
            <person name="Ugolini M."/>
            <person name="Chourrout P."/>
            <person name="Nishida H."/>
            <person name="Aasland R."/>
            <person name="Huzurbazar S."/>
            <person name="Westhof E."/>
            <person name="Delsuc F."/>
            <person name="Lehrach H."/>
            <person name="Reinhardt R."/>
            <person name="Weissenbach J."/>
            <person name="Roy S.W."/>
            <person name="Artiguenave F."/>
            <person name="Postlethwait J.H."/>
            <person name="Manak J.R."/>
            <person name="Thompson E.M."/>
            <person name="Jaillon O."/>
            <person name="Du Pasquier L."/>
            <person name="Boudinot P."/>
            <person name="Liberles D.A."/>
            <person name="Volff J.N."/>
            <person name="Philippe H."/>
            <person name="Lenhard B."/>
            <person name="Roest Crollius H."/>
            <person name="Wincker P."/>
            <person name="Chourrout D."/>
        </authorList>
    </citation>
    <scope>NUCLEOTIDE SEQUENCE [LARGE SCALE GENOMIC DNA]</scope>
</reference>
<dbReference type="Pfam" id="PF07842">
    <property type="entry name" value="GCFC"/>
    <property type="match status" value="1"/>
</dbReference>
<name>E4YX77_OIKDI</name>
<dbReference type="AlphaFoldDB" id="E4YX77"/>
<proteinExistence type="predicted"/>
<accession>E4YX77</accession>
<evidence type="ECO:0000259" key="1">
    <source>
        <dbReference type="Pfam" id="PF07842"/>
    </source>
</evidence>